<comment type="caution">
    <text evidence="1">The sequence shown here is derived from an EMBL/GenBank/DDBJ whole genome shotgun (WGS) entry which is preliminary data.</text>
</comment>
<proteinExistence type="predicted"/>
<gene>
    <name evidence="1" type="ORF">SALB_04533</name>
</gene>
<sequence>MPHRIARIFEPLLRQLAPASGRRGAEVGGQ</sequence>
<accession>A0A059W347</accession>
<evidence type="ECO:0000313" key="1">
    <source>
        <dbReference type="EMBL" id="GCB91791.1"/>
    </source>
</evidence>
<name>A0A059W347_STRNR</name>
<dbReference type="EMBL" id="BHXC01000006">
    <property type="protein sequence ID" value="GCB91791.1"/>
    <property type="molecule type" value="Genomic_DNA"/>
</dbReference>
<evidence type="ECO:0000313" key="2">
    <source>
        <dbReference type="Proteomes" id="UP000288351"/>
    </source>
</evidence>
<organism evidence="1 2">
    <name type="scientific">Streptomyces noursei</name>
    <name type="common">Streptomyces albulus</name>
    <dbReference type="NCBI Taxonomy" id="1971"/>
    <lineage>
        <taxon>Bacteria</taxon>
        <taxon>Bacillati</taxon>
        <taxon>Actinomycetota</taxon>
        <taxon>Actinomycetes</taxon>
        <taxon>Kitasatosporales</taxon>
        <taxon>Streptomycetaceae</taxon>
        <taxon>Streptomyces</taxon>
    </lineage>
</organism>
<dbReference type="STRING" id="68570.DC74_3714"/>
<reference evidence="1 2" key="1">
    <citation type="journal article" date="2019" name="Microbiol. Resour. Announc.">
        <title>Draft Genome Sequence of the Most Traditional epsilon-Poly-l-Lysine Producer, Streptomyces albulus NBRC14147.</title>
        <authorList>
            <person name="Yamanaka K."/>
            <person name="Hamano Y."/>
        </authorList>
    </citation>
    <scope>NUCLEOTIDE SEQUENCE [LARGE SCALE GENOMIC DNA]</scope>
    <source>
        <strain evidence="1 2">NBRC 14147</strain>
    </source>
</reference>
<dbReference type="AlphaFoldDB" id="A0A059W347"/>
<dbReference type="Proteomes" id="UP000288351">
    <property type="component" value="Unassembled WGS sequence"/>
</dbReference>
<protein>
    <submittedName>
        <fullName evidence="1">Uncharacterized protein</fullName>
    </submittedName>
</protein>